<evidence type="ECO:0000313" key="5">
    <source>
        <dbReference type="Proteomes" id="UP000834106"/>
    </source>
</evidence>
<organism evidence="4 5">
    <name type="scientific">Fraxinus pennsylvanica</name>
    <dbReference type="NCBI Taxonomy" id="56036"/>
    <lineage>
        <taxon>Eukaryota</taxon>
        <taxon>Viridiplantae</taxon>
        <taxon>Streptophyta</taxon>
        <taxon>Embryophyta</taxon>
        <taxon>Tracheophyta</taxon>
        <taxon>Spermatophyta</taxon>
        <taxon>Magnoliopsida</taxon>
        <taxon>eudicotyledons</taxon>
        <taxon>Gunneridae</taxon>
        <taxon>Pentapetalae</taxon>
        <taxon>asterids</taxon>
        <taxon>lamiids</taxon>
        <taxon>Lamiales</taxon>
        <taxon>Oleaceae</taxon>
        <taxon>Oleeae</taxon>
        <taxon>Fraxinus</taxon>
    </lineage>
</organism>
<evidence type="ECO:0000256" key="2">
    <source>
        <dbReference type="SAM" id="Phobius"/>
    </source>
</evidence>
<feature type="transmembrane region" description="Helical" evidence="2">
    <location>
        <begin position="6"/>
        <end position="26"/>
    </location>
</feature>
<dbReference type="Proteomes" id="UP000834106">
    <property type="component" value="Chromosome 10"/>
</dbReference>
<evidence type="ECO:0000313" key="4">
    <source>
        <dbReference type="EMBL" id="CAI9769313.1"/>
    </source>
</evidence>
<evidence type="ECO:0000259" key="3">
    <source>
        <dbReference type="Pfam" id="PF07983"/>
    </source>
</evidence>
<name>A0AAD1ZGC7_9LAMI</name>
<keyword evidence="2" id="KW-1133">Transmembrane helix</keyword>
<keyword evidence="1" id="KW-0732">Signal</keyword>
<dbReference type="AlphaFoldDB" id="A0AAD1ZGC7"/>
<dbReference type="EMBL" id="OU503045">
    <property type="protein sequence ID" value="CAI9769313.1"/>
    <property type="molecule type" value="Genomic_DNA"/>
</dbReference>
<proteinExistence type="predicted"/>
<dbReference type="InterPro" id="IPR012946">
    <property type="entry name" value="X8"/>
</dbReference>
<keyword evidence="2" id="KW-0472">Membrane</keyword>
<dbReference type="Pfam" id="PF07983">
    <property type="entry name" value="X8"/>
    <property type="match status" value="1"/>
</dbReference>
<reference evidence="4" key="1">
    <citation type="submission" date="2023-05" db="EMBL/GenBank/DDBJ databases">
        <authorList>
            <person name="Huff M."/>
        </authorList>
    </citation>
    <scope>NUCLEOTIDE SEQUENCE</scope>
</reference>
<accession>A0AAD1ZGC7</accession>
<sequence length="109" mass="11849">MANINTSLFLVTFLMGIVLCSCTRDLNLDDKKRGKMWCVAKVSATDAQMQAFLDANCGSLDCRQINPGETMECAMPISVLQQPPILLMGDANIHECNGMSSTRQGLGFS</sequence>
<keyword evidence="5" id="KW-1185">Reference proteome</keyword>
<gene>
    <name evidence="4" type="ORF">FPE_LOCUS16977</name>
</gene>
<feature type="domain" description="X8" evidence="3">
    <location>
        <begin position="37"/>
        <end position="70"/>
    </location>
</feature>
<protein>
    <recommendedName>
        <fullName evidence="3">X8 domain-containing protein</fullName>
    </recommendedName>
</protein>
<evidence type="ECO:0000256" key="1">
    <source>
        <dbReference type="ARBA" id="ARBA00022729"/>
    </source>
</evidence>
<keyword evidence="2" id="KW-0812">Transmembrane</keyword>